<dbReference type="AlphaFoldDB" id="A0A3G9JWY2"/>
<dbReference type="KEGG" id="pcat:Pcatena_05250"/>
<dbReference type="GeneID" id="88848661"/>
<dbReference type="EMBL" id="AP019367">
    <property type="protein sequence ID" value="BBH49938.1"/>
    <property type="molecule type" value="Genomic_DNA"/>
</dbReference>
<protein>
    <recommendedName>
        <fullName evidence="3">Phasin family protein</fullName>
    </recommendedName>
</protein>
<evidence type="ECO:0000313" key="2">
    <source>
        <dbReference type="Proteomes" id="UP000273154"/>
    </source>
</evidence>
<evidence type="ECO:0000313" key="1">
    <source>
        <dbReference type="EMBL" id="BBH49938.1"/>
    </source>
</evidence>
<dbReference type="Proteomes" id="UP000273154">
    <property type="component" value="Chromosome"/>
</dbReference>
<proteinExistence type="predicted"/>
<dbReference type="InterPro" id="IPR008769">
    <property type="entry name" value="PhaF_PhaI"/>
</dbReference>
<sequence>MADIANGIAEAARTAFLAGVGAVAFGAEKTTEFVDTLVKKGELTVDQGKDLNRELTQKAKDTVNEAQDAVLRARLATMSPAEREAFADRARQIASDMNAKASEDAGATVDVEVEVEAEDGDAEAAE</sequence>
<keyword evidence="2" id="KW-1185">Reference proteome</keyword>
<organism evidence="1 2">
    <name type="scientific">Parolsenella catena</name>
    <dbReference type="NCBI Taxonomy" id="2003188"/>
    <lineage>
        <taxon>Bacteria</taxon>
        <taxon>Bacillati</taxon>
        <taxon>Actinomycetota</taxon>
        <taxon>Coriobacteriia</taxon>
        <taxon>Coriobacteriales</taxon>
        <taxon>Atopobiaceae</taxon>
        <taxon>Parolsenella</taxon>
    </lineage>
</organism>
<reference evidence="2" key="1">
    <citation type="submission" date="2018-11" db="EMBL/GenBank/DDBJ databases">
        <title>Comparative genomics of Parolsenella catena and Libanicoccus massiliensis: Reclassification of Libanicoccus massiliensis as Parolsenella massiliensis comb. nov.</title>
        <authorList>
            <person name="Sakamoto M."/>
            <person name="Ikeyama N."/>
            <person name="Murakami T."/>
            <person name="Mori H."/>
            <person name="Yuki M."/>
            <person name="Ohkuma M."/>
        </authorList>
    </citation>
    <scope>NUCLEOTIDE SEQUENCE [LARGE SCALE GENOMIC DNA]</scope>
    <source>
        <strain evidence="2">JCM 31932</strain>
    </source>
</reference>
<evidence type="ECO:0008006" key="3">
    <source>
        <dbReference type="Google" id="ProtNLM"/>
    </source>
</evidence>
<name>A0A3G9JWY2_9ACTN</name>
<gene>
    <name evidence="1" type="ORF">Pcatena_05250</name>
</gene>
<dbReference type="Pfam" id="PF05597">
    <property type="entry name" value="Phasin"/>
    <property type="match status" value="1"/>
</dbReference>
<dbReference type="OrthoDB" id="2134917at2"/>
<dbReference type="RefSeq" id="WP_126421381.1">
    <property type="nucleotide sequence ID" value="NZ_AP019367.1"/>
</dbReference>
<accession>A0A3G9JWY2</accession>